<evidence type="ECO:0000313" key="1">
    <source>
        <dbReference type="EMBL" id="PWR14599.1"/>
    </source>
</evidence>
<dbReference type="AlphaFoldDB" id="A0A317DIN6"/>
<organism evidence="1 2">
    <name type="scientific">Micromonospora sicca</name>
    <dbReference type="NCBI Taxonomy" id="2202420"/>
    <lineage>
        <taxon>Bacteria</taxon>
        <taxon>Bacillati</taxon>
        <taxon>Actinomycetota</taxon>
        <taxon>Actinomycetes</taxon>
        <taxon>Micromonosporales</taxon>
        <taxon>Micromonosporaceae</taxon>
        <taxon>Micromonospora</taxon>
    </lineage>
</organism>
<evidence type="ECO:0000313" key="2">
    <source>
        <dbReference type="Proteomes" id="UP000246050"/>
    </source>
</evidence>
<name>A0A317DIN6_9ACTN</name>
<accession>A0A317DIN6</accession>
<protein>
    <submittedName>
        <fullName evidence="1">Uncharacterized protein</fullName>
    </submittedName>
</protein>
<dbReference type="EMBL" id="QGKS01000225">
    <property type="protein sequence ID" value="PWR14599.1"/>
    <property type="molecule type" value="Genomic_DNA"/>
</dbReference>
<sequence>MAATRADIFCERQELMTQPHRRPVPREVSDVLLWLLATDVAAARFSDPHGPGRCANLRCTGRPYPCQSARDAHRSFQAAIRPWQLAGGRTRVTAARFAGWFRPTPAVAPAQRSLPSPRAA</sequence>
<gene>
    <name evidence="1" type="ORF">DKT69_15565</name>
</gene>
<comment type="caution">
    <text evidence="1">The sequence shown here is derived from an EMBL/GenBank/DDBJ whole genome shotgun (WGS) entry which is preliminary data.</text>
</comment>
<dbReference type="Proteomes" id="UP000246050">
    <property type="component" value="Unassembled WGS sequence"/>
</dbReference>
<proteinExistence type="predicted"/>
<reference evidence="1 2" key="1">
    <citation type="submission" date="2018-05" db="EMBL/GenBank/DDBJ databases">
        <title>Micromonosporas from Atacama Desert.</title>
        <authorList>
            <person name="Carro L."/>
            <person name="Golinska P."/>
            <person name="Klenk H.-P."/>
            <person name="Goodfellow M."/>
        </authorList>
    </citation>
    <scope>NUCLEOTIDE SEQUENCE [LARGE SCALE GENOMIC DNA]</scope>
    <source>
        <strain evidence="1 2">4G51</strain>
    </source>
</reference>